<accession>A0ABX7RHP8</accession>
<dbReference type="Proteomes" id="UP000671836">
    <property type="component" value="Chromosome"/>
</dbReference>
<organism evidence="1 2">
    <name type="scientific">Streptomyces griseocarneus</name>
    <dbReference type="NCBI Taxonomy" id="51201"/>
    <lineage>
        <taxon>Bacteria</taxon>
        <taxon>Bacillati</taxon>
        <taxon>Actinomycetota</taxon>
        <taxon>Actinomycetes</taxon>
        <taxon>Kitasatosporales</taxon>
        <taxon>Streptomycetaceae</taxon>
        <taxon>Streptomyces</taxon>
    </lineage>
</organism>
<name>A0ABX7RHP8_9ACTN</name>
<evidence type="ECO:0000313" key="2">
    <source>
        <dbReference type="Proteomes" id="UP000671836"/>
    </source>
</evidence>
<evidence type="ECO:0000313" key="1">
    <source>
        <dbReference type="EMBL" id="QSY47597.1"/>
    </source>
</evidence>
<dbReference type="EMBL" id="CP071595">
    <property type="protein sequence ID" value="QSY47597.1"/>
    <property type="molecule type" value="Genomic_DNA"/>
</dbReference>
<gene>
    <name evidence="1" type="ORF">J3S04_20140</name>
</gene>
<dbReference type="RefSeq" id="WP_086571318.1">
    <property type="nucleotide sequence ID" value="NZ_CP071595.1"/>
</dbReference>
<protein>
    <recommendedName>
        <fullName evidence="3">NUDIX hydrolase</fullName>
    </recommendedName>
</protein>
<proteinExistence type="predicted"/>
<sequence length="178" mass="19993">MDNWWYSLPESTREGVDGLVLRDSRLLAVRETWEGVKTLWGDSRAPRPGVYDCERVVAARYEALADRIVRTPERPRDVETLAARIAALPGRPAAIEALWDGDTNGWFVALVAHFDDPRSEVELALIRRGRDDADARWPQAREAATTGTALAERFGVPFHFASPDDPDDEAPRWRAADL</sequence>
<reference evidence="1 2" key="1">
    <citation type="submission" date="2021-03" db="EMBL/GenBank/DDBJ databases">
        <title>Streptomyces strains.</title>
        <authorList>
            <person name="Lund M.B."/>
            <person name="Toerring T."/>
        </authorList>
    </citation>
    <scope>NUCLEOTIDE SEQUENCE [LARGE SCALE GENOMIC DNA]</scope>
    <source>
        <strain evidence="1 2">KCC S-1010</strain>
    </source>
</reference>
<keyword evidence="2" id="KW-1185">Reference proteome</keyword>
<evidence type="ECO:0008006" key="3">
    <source>
        <dbReference type="Google" id="ProtNLM"/>
    </source>
</evidence>